<dbReference type="GO" id="GO:0005886">
    <property type="term" value="C:plasma membrane"/>
    <property type="evidence" value="ECO:0007669"/>
    <property type="project" value="UniProtKB-SubCell"/>
</dbReference>
<comment type="caution">
    <text evidence="8">The sequence shown here is derived from an EMBL/GenBank/DDBJ whole genome shotgun (WGS) entry which is preliminary data.</text>
</comment>
<evidence type="ECO:0000313" key="9">
    <source>
        <dbReference type="Proteomes" id="UP000636793"/>
    </source>
</evidence>
<evidence type="ECO:0000256" key="4">
    <source>
        <dbReference type="ARBA" id="ARBA00022989"/>
    </source>
</evidence>
<keyword evidence="9" id="KW-1185">Reference proteome</keyword>
<feature type="compositionally biased region" description="Acidic residues" evidence="6">
    <location>
        <begin position="446"/>
        <end position="460"/>
    </location>
</feature>
<evidence type="ECO:0000256" key="3">
    <source>
        <dbReference type="ARBA" id="ARBA00022692"/>
    </source>
</evidence>
<feature type="region of interest" description="Disordered" evidence="6">
    <location>
        <begin position="446"/>
        <end position="467"/>
    </location>
</feature>
<dbReference type="InterPro" id="IPR002293">
    <property type="entry name" value="AA/rel_permease1"/>
</dbReference>
<feature type="transmembrane region" description="Helical" evidence="7">
    <location>
        <begin position="31"/>
        <end position="51"/>
    </location>
</feature>
<keyword evidence="2" id="KW-1003">Cell membrane</keyword>
<evidence type="ECO:0000256" key="1">
    <source>
        <dbReference type="ARBA" id="ARBA00004651"/>
    </source>
</evidence>
<dbReference type="EMBL" id="BMHI01000001">
    <property type="protein sequence ID" value="GGB21601.1"/>
    <property type="molecule type" value="Genomic_DNA"/>
</dbReference>
<comment type="subcellular location">
    <subcellularLocation>
        <location evidence="1">Cell membrane</location>
        <topology evidence="1">Multi-pass membrane protein</topology>
    </subcellularLocation>
</comment>
<feature type="transmembrane region" description="Helical" evidence="7">
    <location>
        <begin position="419"/>
        <end position="439"/>
    </location>
</feature>
<dbReference type="PANTHER" id="PTHR42770:SF16">
    <property type="entry name" value="AMINO ACID PERMEASE"/>
    <property type="match status" value="1"/>
</dbReference>
<evidence type="ECO:0000256" key="5">
    <source>
        <dbReference type="ARBA" id="ARBA00023136"/>
    </source>
</evidence>
<evidence type="ECO:0000256" key="7">
    <source>
        <dbReference type="SAM" id="Phobius"/>
    </source>
</evidence>
<sequence length="467" mass="48423">MAIAAGGIAPEYSILLTGSVVAGIAGGATPAAFVIAAIGMFAFGIVMAGLSRHVSAAGGLYSFVRRGLGRDVGYLVGWFYLGIGVVVTPATFISSAFLLQNFFAAAAPDVNWLSSSWVPWAIVLTPIVLFAAYRGVEISARLLLVLAALGVSSVVLFDLIILIKGGKDGIAWSSLSPFSLHGISVGTLLLAVGLAITCLAGSEGAVFMAEEAHDPRRTVPRAIMGTMTLVVVFYVLTSLAVTTGLGTTKTSGWGLLGADVVSGLSKTYLVSWYGTYLLAIVAIAGITGALAFTNYLARLIFEWGRDGHLPRMLGRTHRVHQTPHAALGAIAVMSIIGYACSFVLTGGTAADGLVAFSWMYTVDAVLIALVYPTVAIAGAVVGLRAKAGLLTSIIAPVVTVALIGLSIKSQFFPLPPSPYRGAVLFGLGWIVAGVLVRLATRRNDTGDDPTGEELALEPDDGIERLPA</sequence>
<reference evidence="8" key="1">
    <citation type="journal article" date="2014" name="Int. J. Syst. Evol. Microbiol.">
        <title>Complete genome sequence of Corynebacterium casei LMG S-19264T (=DSM 44701T), isolated from a smear-ripened cheese.</title>
        <authorList>
            <consortium name="US DOE Joint Genome Institute (JGI-PGF)"/>
            <person name="Walter F."/>
            <person name="Albersmeier A."/>
            <person name="Kalinowski J."/>
            <person name="Ruckert C."/>
        </authorList>
    </citation>
    <scope>NUCLEOTIDE SEQUENCE</scope>
    <source>
        <strain evidence="8">CGMCC 1.15085</strain>
    </source>
</reference>
<dbReference type="Pfam" id="PF13520">
    <property type="entry name" value="AA_permease_2"/>
    <property type="match status" value="1"/>
</dbReference>
<protein>
    <submittedName>
        <fullName evidence="8">Amino acid permease</fullName>
    </submittedName>
</protein>
<dbReference type="Proteomes" id="UP000636793">
    <property type="component" value="Unassembled WGS sequence"/>
</dbReference>
<keyword evidence="3 7" id="KW-0812">Transmembrane</keyword>
<keyword evidence="5 7" id="KW-0472">Membrane</keyword>
<dbReference type="GO" id="GO:0022857">
    <property type="term" value="F:transmembrane transporter activity"/>
    <property type="evidence" value="ECO:0007669"/>
    <property type="project" value="InterPro"/>
</dbReference>
<dbReference type="InterPro" id="IPR050367">
    <property type="entry name" value="APC_superfamily"/>
</dbReference>
<feature type="transmembrane region" description="Helical" evidence="7">
    <location>
        <begin position="364"/>
        <end position="382"/>
    </location>
</feature>
<dbReference type="PANTHER" id="PTHR42770">
    <property type="entry name" value="AMINO ACID TRANSPORTER-RELATED"/>
    <property type="match status" value="1"/>
</dbReference>
<organism evidence="8 9">
    <name type="scientific">Flexivirga endophytica</name>
    <dbReference type="NCBI Taxonomy" id="1849103"/>
    <lineage>
        <taxon>Bacteria</taxon>
        <taxon>Bacillati</taxon>
        <taxon>Actinomycetota</taxon>
        <taxon>Actinomycetes</taxon>
        <taxon>Micrococcales</taxon>
        <taxon>Dermacoccaceae</taxon>
        <taxon>Flexivirga</taxon>
    </lineage>
</organism>
<feature type="transmembrane region" description="Helical" evidence="7">
    <location>
        <begin position="322"/>
        <end position="344"/>
    </location>
</feature>
<evidence type="ECO:0000313" key="8">
    <source>
        <dbReference type="EMBL" id="GGB21601.1"/>
    </source>
</evidence>
<accession>A0A916SY20</accession>
<feature type="transmembrane region" description="Helical" evidence="7">
    <location>
        <begin position="183"/>
        <end position="201"/>
    </location>
</feature>
<keyword evidence="4 7" id="KW-1133">Transmembrane helix</keyword>
<name>A0A916SY20_9MICO</name>
<feature type="transmembrane region" description="Helical" evidence="7">
    <location>
        <begin position="143"/>
        <end position="163"/>
    </location>
</feature>
<feature type="transmembrane region" description="Helical" evidence="7">
    <location>
        <begin position="276"/>
        <end position="301"/>
    </location>
</feature>
<feature type="transmembrane region" description="Helical" evidence="7">
    <location>
        <begin position="222"/>
        <end position="245"/>
    </location>
</feature>
<feature type="transmembrane region" description="Helical" evidence="7">
    <location>
        <begin position="72"/>
        <end position="97"/>
    </location>
</feature>
<reference evidence="8" key="2">
    <citation type="submission" date="2020-09" db="EMBL/GenBank/DDBJ databases">
        <authorList>
            <person name="Sun Q."/>
            <person name="Zhou Y."/>
        </authorList>
    </citation>
    <scope>NUCLEOTIDE SEQUENCE</scope>
    <source>
        <strain evidence="8">CGMCC 1.15085</strain>
    </source>
</reference>
<dbReference type="AlphaFoldDB" id="A0A916SY20"/>
<gene>
    <name evidence="8" type="ORF">GCM10011492_09380</name>
</gene>
<feature type="transmembrane region" description="Helical" evidence="7">
    <location>
        <begin position="117"/>
        <end position="136"/>
    </location>
</feature>
<feature type="transmembrane region" description="Helical" evidence="7">
    <location>
        <begin position="389"/>
        <end position="407"/>
    </location>
</feature>
<dbReference type="PIRSF" id="PIRSF006060">
    <property type="entry name" value="AA_transporter"/>
    <property type="match status" value="1"/>
</dbReference>
<proteinExistence type="predicted"/>
<dbReference type="Gene3D" id="1.20.1740.10">
    <property type="entry name" value="Amino acid/polyamine transporter I"/>
    <property type="match status" value="1"/>
</dbReference>
<evidence type="ECO:0000256" key="6">
    <source>
        <dbReference type="SAM" id="MobiDB-lite"/>
    </source>
</evidence>
<evidence type="ECO:0000256" key="2">
    <source>
        <dbReference type="ARBA" id="ARBA00022475"/>
    </source>
</evidence>